<keyword evidence="1" id="KW-0472">Membrane</keyword>
<dbReference type="Proteomes" id="UP000051660">
    <property type="component" value="Unassembled WGS sequence"/>
</dbReference>
<comment type="caution">
    <text evidence="2">The sequence shown here is derived from an EMBL/GenBank/DDBJ whole genome shotgun (WGS) entry which is preliminary data.</text>
</comment>
<keyword evidence="1" id="KW-0812">Transmembrane</keyword>
<evidence type="ECO:0000256" key="1">
    <source>
        <dbReference type="SAM" id="Phobius"/>
    </source>
</evidence>
<feature type="transmembrane region" description="Helical" evidence="1">
    <location>
        <begin position="21"/>
        <end position="46"/>
    </location>
</feature>
<accession>A0A0R3MR50</accession>
<dbReference type="EMBL" id="LLYB01000072">
    <property type="protein sequence ID" value="KRR22628.1"/>
    <property type="molecule type" value="Genomic_DNA"/>
</dbReference>
<evidence type="ECO:0000313" key="3">
    <source>
        <dbReference type="Proteomes" id="UP000051660"/>
    </source>
</evidence>
<protein>
    <submittedName>
        <fullName evidence="2">Uncharacterized protein</fullName>
    </submittedName>
</protein>
<sequence length="275" mass="29764">MAPLALALRLRLDAAMRDTSWPGVATAVAVLWILATVAWLGIAGPIWHASNHAGADAWIGFAGNALGAAVALLAAIVAGFAAYRTILPMQRQLSELVRQNNFAHYERLRQRFADLTDMKILIENVIAHLEAMDLSLSLSGLGSYDARSVAFERLDGSVSVLNMSKRSVWGDENAQSLTTYFVDNSLRATTVARCALAGSARPFSNDEWMVAKKVAAQGGVALYGRIKLESDILSSEIAALEPLILNRHPFPQLWKGDYPGPEKLAEMYAGKRDGA</sequence>
<name>A0A0R3MR50_9BRAD</name>
<gene>
    <name evidence="2" type="ORF">CQ14_30950</name>
</gene>
<dbReference type="AlphaFoldDB" id="A0A0R3MR50"/>
<proteinExistence type="predicted"/>
<evidence type="ECO:0000313" key="2">
    <source>
        <dbReference type="EMBL" id="KRR22628.1"/>
    </source>
</evidence>
<feature type="transmembrane region" description="Helical" evidence="1">
    <location>
        <begin position="58"/>
        <end position="83"/>
    </location>
</feature>
<reference evidence="2 3" key="1">
    <citation type="submission" date="2014-03" db="EMBL/GenBank/DDBJ databases">
        <title>Bradyrhizobium valentinum sp. nov., isolated from effective nodules of Lupinus mariae-josephae, a lupine endemic of basic-lime soils in Eastern Spain.</title>
        <authorList>
            <person name="Duran D."/>
            <person name="Rey L."/>
            <person name="Navarro A."/>
            <person name="Busquets A."/>
            <person name="Imperial J."/>
            <person name="Ruiz-Argueso T."/>
        </authorList>
    </citation>
    <scope>NUCLEOTIDE SEQUENCE [LARGE SCALE GENOMIC DNA]</scope>
    <source>
        <strain evidence="2 3">CCBAU 23086</strain>
    </source>
</reference>
<organism evidence="2 3">
    <name type="scientific">Bradyrhizobium lablabi</name>
    <dbReference type="NCBI Taxonomy" id="722472"/>
    <lineage>
        <taxon>Bacteria</taxon>
        <taxon>Pseudomonadati</taxon>
        <taxon>Pseudomonadota</taxon>
        <taxon>Alphaproteobacteria</taxon>
        <taxon>Hyphomicrobiales</taxon>
        <taxon>Nitrobacteraceae</taxon>
        <taxon>Bradyrhizobium</taxon>
    </lineage>
</organism>
<keyword evidence="1" id="KW-1133">Transmembrane helix</keyword>